<evidence type="ECO:0000256" key="20">
    <source>
        <dbReference type="RuleBase" id="RU368119"/>
    </source>
</evidence>
<keyword evidence="15 20" id="KW-0464">Manganese</keyword>
<keyword evidence="11" id="KW-1133">Transmembrane helix</keyword>
<evidence type="ECO:0000313" key="22">
    <source>
        <dbReference type="EMBL" id="KAK7791417.1"/>
    </source>
</evidence>
<dbReference type="GO" id="GO:0003827">
    <property type="term" value="F:alpha-1,3-mannosylglycoprotein 2-beta-N-acetylglucosaminyltransferase activity"/>
    <property type="evidence" value="ECO:0007669"/>
    <property type="project" value="UniProtKB-UniRule"/>
</dbReference>
<dbReference type="PANTHER" id="PTHR10468:SF0">
    <property type="entry name" value="ALPHA-1,3-MANNOSYL-GLYCOPROTEIN 2-BETA-N-ACETYLGLUCOSAMINYLTRANSFERASE"/>
    <property type="match status" value="1"/>
</dbReference>
<dbReference type="CDD" id="cd02514">
    <property type="entry name" value="GT13_GLCNAC-TI"/>
    <property type="match status" value="1"/>
</dbReference>
<dbReference type="Proteomes" id="UP001378592">
    <property type="component" value="Unassembled WGS sequence"/>
</dbReference>
<organism evidence="22 23">
    <name type="scientific">Gryllus longicercus</name>
    <dbReference type="NCBI Taxonomy" id="2509291"/>
    <lineage>
        <taxon>Eukaryota</taxon>
        <taxon>Metazoa</taxon>
        <taxon>Ecdysozoa</taxon>
        <taxon>Arthropoda</taxon>
        <taxon>Hexapoda</taxon>
        <taxon>Insecta</taxon>
        <taxon>Pterygota</taxon>
        <taxon>Neoptera</taxon>
        <taxon>Polyneoptera</taxon>
        <taxon>Orthoptera</taxon>
        <taxon>Ensifera</taxon>
        <taxon>Gryllidea</taxon>
        <taxon>Grylloidea</taxon>
        <taxon>Gryllidae</taxon>
        <taxon>Gryllinae</taxon>
        <taxon>Gryllus</taxon>
    </lineage>
</organism>
<evidence type="ECO:0000256" key="5">
    <source>
        <dbReference type="ARBA" id="ARBA00022490"/>
    </source>
</evidence>
<evidence type="ECO:0000256" key="14">
    <source>
        <dbReference type="ARBA" id="ARBA00023157"/>
    </source>
</evidence>
<evidence type="ECO:0000256" key="2">
    <source>
        <dbReference type="ARBA" id="ARBA00004556"/>
    </source>
</evidence>
<proteinExistence type="inferred from homology"/>
<name>A0AAN9V6I2_9ORTH</name>
<evidence type="ECO:0000256" key="4">
    <source>
        <dbReference type="ARBA" id="ARBA00006492"/>
    </source>
</evidence>
<evidence type="ECO:0000256" key="16">
    <source>
        <dbReference type="ARBA" id="ARBA00037706"/>
    </source>
</evidence>
<comment type="cofactor">
    <cofactor evidence="20">
        <name>Mn(2+)</name>
        <dbReference type="ChEBI" id="CHEBI:29035"/>
    </cofactor>
    <text evidence="20">The cofactor is mostly bound to the substrate.</text>
</comment>
<keyword evidence="14" id="KW-1015">Disulfide bond</keyword>
<keyword evidence="9 20" id="KW-0479">Metal-binding</keyword>
<evidence type="ECO:0000313" key="23">
    <source>
        <dbReference type="Proteomes" id="UP001378592"/>
    </source>
</evidence>
<protein>
    <recommendedName>
        <fullName evidence="17 20">Alpha-1,3-mannosyl-glycoprotein 2-beta-N-acetylglucosaminyltransferase</fullName>
        <shortName evidence="20">GNT-I</shortName>
        <shortName evidence="20">GlcNAc-T I</shortName>
        <ecNumber evidence="17 20">2.4.1.101</ecNumber>
    </recommendedName>
    <alternativeName>
        <fullName evidence="18 20">N-glycosyl-oligosaccharide-glycoprotein N-acetylglucosaminyltransferase I</fullName>
    </alternativeName>
</protein>
<keyword evidence="8" id="KW-0812">Transmembrane</keyword>
<dbReference type="AlphaFoldDB" id="A0AAN9V6I2"/>
<evidence type="ECO:0000256" key="6">
    <source>
        <dbReference type="ARBA" id="ARBA00022676"/>
    </source>
</evidence>
<evidence type="ECO:0000256" key="21">
    <source>
        <dbReference type="SAM" id="MobiDB-lite"/>
    </source>
</evidence>
<dbReference type="InterPro" id="IPR029044">
    <property type="entry name" value="Nucleotide-diphossugar_trans"/>
</dbReference>
<dbReference type="EC" id="2.4.1.101" evidence="17 20"/>
<keyword evidence="10 20" id="KW-0735">Signal-anchor</keyword>
<evidence type="ECO:0000256" key="10">
    <source>
        <dbReference type="ARBA" id="ARBA00022968"/>
    </source>
</evidence>
<comment type="caution">
    <text evidence="22">The sequence shown here is derived from an EMBL/GenBank/DDBJ whole genome shotgun (WGS) entry which is preliminary data.</text>
</comment>
<dbReference type="Pfam" id="PF03071">
    <property type="entry name" value="GNT-I"/>
    <property type="match status" value="1"/>
</dbReference>
<keyword evidence="5" id="KW-0963">Cytoplasm</keyword>
<feature type="compositionally biased region" description="Low complexity" evidence="21">
    <location>
        <begin position="132"/>
        <end position="146"/>
    </location>
</feature>
<evidence type="ECO:0000256" key="9">
    <source>
        <dbReference type="ARBA" id="ARBA00022723"/>
    </source>
</evidence>
<dbReference type="GO" id="GO:0000139">
    <property type="term" value="C:Golgi membrane"/>
    <property type="evidence" value="ECO:0007669"/>
    <property type="project" value="UniProtKB-SubCell"/>
</dbReference>
<comment type="catalytic activity">
    <reaction evidence="19 20">
        <text>N(4)-(alpha-D-Man-(1-&gt;3)-[alpha-D-Man-(1-&gt;3)-[alpha-D-Man-(1-&gt;6)]-alpha-D-Man-(1-&gt;6)]-beta-D-Man-(1-&gt;4)-beta-D-GlcNAc-(1-&gt;4)-beta-D-GlcNAc)-L-asparaginyl-[protein] (N-glucan mannose isomer 5A1,2) + UDP-N-acetyl-alpha-D-glucosamine = N(4)-{beta-D-GlcNAc-(1-&gt;2)-alpha-D-Man-(1-&gt;3)-[alpha-D-Man-(1-&gt;3)-[alpha-D-Man-(1-&gt;6)]-alpha-D-Man-(1-&gt;6)]-beta-D-Man-(1-&gt;4)-beta-D-GlcNAc-(1-&gt;4)-beta-D-GlcNAc}-L-asparaginyl-[protein] + UDP + H(+)</text>
        <dbReference type="Rhea" id="RHEA:11456"/>
        <dbReference type="Rhea" id="RHEA-COMP:14367"/>
        <dbReference type="Rhea" id="RHEA-COMP:14368"/>
        <dbReference type="ChEBI" id="CHEBI:15378"/>
        <dbReference type="ChEBI" id="CHEBI:57705"/>
        <dbReference type="ChEBI" id="CHEBI:58223"/>
        <dbReference type="ChEBI" id="CHEBI:59087"/>
        <dbReference type="ChEBI" id="CHEBI:60625"/>
        <dbReference type="EC" id="2.4.1.101"/>
    </reaction>
</comment>
<dbReference type="PANTHER" id="PTHR10468">
    <property type="entry name" value="PROTEIN O-LINKED-MANNOSE BETA-1,2-N-ACETYLGLUCOSAMINYLTRANSFERASE 1/ALPHA-1,3-MANNOSYL-GLYCOPROTEIN 2-BETA-N-ACETYLGLUCOSAMINYLTRANSFERASE"/>
    <property type="match status" value="1"/>
</dbReference>
<feature type="compositionally biased region" description="Pro residues" evidence="21">
    <location>
        <begin position="179"/>
        <end position="194"/>
    </location>
</feature>
<dbReference type="GO" id="GO:0030145">
    <property type="term" value="F:manganese ion binding"/>
    <property type="evidence" value="ECO:0007669"/>
    <property type="project" value="UniProtKB-UniRule"/>
</dbReference>
<feature type="compositionally biased region" description="Pro residues" evidence="21">
    <location>
        <begin position="147"/>
        <end position="156"/>
    </location>
</feature>
<sequence length="556" mass="62369">MRRNHFLGLVFTSLCLWAAATYYLFLHRPVTKGDEASRVEGHLEALEERVRSQYAENERLLADLKSLFYRQRVVQPPVAGKAGAKVSHPEIESVGQAPAPAPAHLEELKVSAADDDSDVPVDQEGHRPPGPAHVHGAAPAQAVPSAPAAPPVPAAPEPKAMVPVEEKSQLVKQQADQQPPAPPPPPPPPSPPQKSPQELQAERLRTLAAGVGGVPAVAVLVLACNRVTVRKCLDQLLTYRPSPEHFPIIVSQDCKHTPTADALTAYGSRISLIQQPDQSEIDVPPREKKFRGYFNIARHYGWALNQTFFHFNFQTVIIVEDDLDVAPDFFEYFSATLPLLRRDPTLWCVSAWNDNGKAALVDENAADLLYRTDFFPGLGWMLTRETWAELAPKWPASYWDDWVRQPDQRLGRACIRPELSRTRTFGKVGVSNGHFYDKHLKYIKLSDKFVPFTQQDLSYLLKDNYDVEFVRRVYDSPVVTYQELRSGSIVAPGPVRIPYYTKDAFKHTAKMLGLMDDFRSGVPRTGYRGVVSFMYKGRRVYLAPNANWKAYDPSWS</sequence>
<dbReference type="EMBL" id="JAZDUA010000539">
    <property type="protein sequence ID" value="KAK7791417.1"/>
    <property type="molecule type" value="Genomic_DNA"/>
</dbReference>
<evidence type="ECO:0000256" key="15">
    <source>
        <dbReference type="ARBA" id="ARBA00023211"/>
    </source>
</evidence>
<keyword evidence="13" id="KW-0472">Membrane</keyword>
<dbReference type="SUPFAM" id="SSF53448">
    <property type="entry name" value="Nucleotide-diphospho-sugar transferases"/>
    <property type="match status" value="1"/>
</dbReference>
<evidence type="ECO:0000256" key="3">
    <source>
        <dbReference type="ARBA" id="ARBA00004922"/>
    </source>
</evidence>
<comment type="pathway">
    <text evidence="3 20">Protein modification; protein glycosylation.</text>
</comment>
<evidence type="ECO:0000256" key="13">
    <source>
        <dbReference type="ARBA" id="ARBA00023136"/>
    </source>
</evidence>
<keyword evidence="6 20" id="KW-0328">Glycosyltransferase</keyword>
<comment type="subcellular location">
    <subcellularLocation>
        <location evidence="2">Cytoplasm</location>
        <location evidence="2">Perinuclear region</location>
    </subcellularLocation>
    <subcellularLocation>
        <location evidence="1 20">Golgi apparatus membrane</location>
        <topology evidence="1 20">Single-pass type II membrane protein</topology>
    </subcellularLocation>
</comment>
<comment type="similarity">
    <text evidence="4 20">Belongs to the glycosyltransferase 13 family.</text>
</comment>
<evidence type="ECO:0000256" key="8">
    <source>
        <dbReference type="ARBA" id="ARBA00022692"/>
    </source>
</evidence>
<accession>A0AAN9V6I2</accession>
<evidence type="ECO:0000256" key="7">
    <source>
        <dbReference type="ARBA" id="ARBA00022679"/>
    </source>
</evidence>
<evidence type="ECO:0000256" key="19">
    <source>
        <dbReference type="ARBA" id="ARBA00049421"/>
    </source>
</evidence>
<dbReference type="GO" id="GO:0048471">
    <property type="term" value="C:perinuclear region of cytoplasm"/>
    <property type="evidence" value="ECO:0007669"/>
    <property type="project" value="UniProtKB-SubCell"/>
</dbReference>
<keyword evidence="23" id="KW-1185">Reference proteome</keyword>
<evidence type="ECO:0000256" key="11">
    <source>
        <dbReference type="ARBA" id="ARBA00022989"/>
    </source>
</evidence>
<gene>
    <name evidence="22" type="ORF">R5R35_010537</name>
</gene>
<evidence type="ECO:0000256" key="1">
    <source>
        <dbReference type="ARBA" id="ARBA00004323"/>
    </source>
</evidence>
<dbReference type="Gene3D" id="3.10.180.20">
    <property type="entry name" value="N-Acetylglucosaminyltransferase I, Domain 2"/>
    <property type="match status" value="1"/>
</dbReference>
<reference evidence="22 23" key="1">
    <citation type="submission" date="2024-03" db="EMBL/GenBank/DDBJ databases">
        <title>The genome assembly and annotation of the cricket Gryllus longicercus Weissman &amp; Gray.</title>
        <authorList>
            <person name="Szrajer S."/>
            <person name="Gray D."/>
            <person name="Ylla G."/>
        </authorList>
    </citation>
    <scope>NUCLEOTIDE SEQUENCE [LARGE SCALE GENOMIC DNA]</scope>
    <source>
        <strain evidence="22">DAG 2021-001</strain>
        <tissue evidence="22">Whole body minus gut</tissue>
    </source>
</reference>
<dbReference type="FunFam" id="3.10.180.20:FF:000001">
    <property type="entry name" value="alpha-1,3-mannosyl-glycoprotein 2-beta-N-acetylglucosaminyltransferase"/>
    <property type="match status" value="1"/>
</dbReference>
<comment type="function">
    <text evidence="16 20">Initiates complex N-linked carbohydrate formation. Essential for the conversion of high-mannose to hybrid and complex N-glycans.</text>
</comment>
<evidence type="ECO:0000256" key="18">
    <source>
        <dbReference type="ARBA" id="ARBA00041712"/>
    </source>
</evidence>
<evidence type="ECO:0000256" key="17">
    <source>
        <dbReference type="ARBA" id="ARBA00038949"/>
    </source>
</evidence>
<evidence type="ECO:0000256" key="12">
    <source>
        <dbReference type="ARBA" id="ARBA00023034"/>
    </source>
</evidence>
<keyword evidence="12 20" id="KW-0333">Golgi apparatus</keyword>
<feature type="region of interest" description="Disordered" evidence="21">
    <location>
        <begin position="116"/>
        <end position="199"/>
    </location>
</feature>
<dbReference type="GO" id="GO:0006487">
    <property type="term" value="P:protein N-linked glycosylation"/>
    <property type="evidence" value="ECO:0007669"/>
    <property type="project" value="TreeGrafter"/>
</dbReference>
<dbReference type="InterPro" id="IPR004139">
    <property type="entry name" value="Glyco_trans_13"/>
</dbReference>
<dbReference type="InterPro" id="IPR052261">
    <property type="entry name" value="Glycosyltransferase_13"/>
</dbReference>
<dbReference type="Gene3D" id="3.90.550.10">
    <property type="entry name" value="Spore Coat Polysaccharide Biosynthesis Protein SpsA, Chain A"/>
    <property type="match status" value="1"/>
</dbReference>
<keyword evidence="7" id="KW-0808">Transferase</keyword>
<dbReference type="FunFam" id="3.90.550.10:FF:000055">
    <property type="entry name" value="Alpha-1,3-mannosyl-glycoprotein 2-beta-N-acetylglucosaminyltransferase"/>
    <property type="match status" value="1"/>
</dbReference>